<evidence type="ECO:0000256" key="6">
    <source>
        <dbReference type="SAM" id="MobiDB-lite"/>
    </source>
</evidence>
<sequence length="265" mass="28914">MKRSNSSPSNSLESPTSTTTSNNDFIFHPSSDHRYHHPITTDHHHHHHHNNNLIDFQAGPGLLTFDHSSSWDNYDAVGPWDDDAMNRRGAFQNDAVANVAAANNNVDSSVTHHKHNKRPGAGDSAQPPQKKQSNGKSGGKAAKPSPSSSSSPPSKDPQSIAAKNRRERISERLKVLQELVPNGSKVDLVTMLEKAISYVKFLQLQVKVLATDEFWPAQGGKAPDIAQVKEAIDAILSSSRGRNNKNSSNSSNSSSEGEEEEEDDE</sequence>
<dbReference type="Gene3D" id="4.10.280.10">
    <property type="entry name" value="Helix-loop-helix DNA-binding domain"/>
    <property type="match status" value="1"/>
</dbReference>
<dbReference type="GO" id="GO:0003700">
    <property type="term" value="F:DNA-binding transcription factor activity"/>
    <property type="evidence" value="ECO:0007669"/>
    <property type="project" value="InterPro"/>
</dbReference>
<dbReference type="PANTHER" id="PTHR45914">
    <property type="entry name" value="TRANSCRIPTION FACTOR HEC3-RELATED"/>
    <property type="match status" value="1"/>
</dbReference>
<gene>
    <name evidence="8" type="ORF">LITE_LOCUS30895</name>
</gene>
<evidence type="ECO:0000256" key="4">
    <source>
        <dbReference type="ARBA" id="ARBA00023163"/>
    </source>
</evidence>
<dbReference type="Pfam" id="PF00010">
    <property type="entry name" value="HLH"/>
    <property type="match status" value="1"/>
</dbReference>
<feature type="region of interest" description="Disordered" evidence="6">
    <location>
        <begin position="1"/>
        <end position="52"/>
    </location>
</feature>
<keyword evidence="4" id="KW-0804">Transcription</keyword>
<feature type="domain" description="BHLH" evidence="7">
    <location>
        <begin position="153"/>
        <end position="202"/>
    </location>
</feature>
<dbReference type="GO" id="GO:0048766">
    <property type="term" value="P:root hair initiation"/>
    <property type="evidence" value="ECO:0007669"/>
    <property type="project" value="UniProtKB-ARBA"/>
</dbReference>
<dbReference type="PANTHER" id="PTHR45914:SF59">
    <property type="entry name" value="TRANSCRIPTION FACTOR BHLH83-LIKE"/>
    <property type="match status" value="1"/>
</dbReference>
<dbReference type="SMART" id="SM00353">
    <property type="entry name" value="HLH"/>
    <property type="match status" value="1"/>
</dbReference>
<feature type="compositionally biased region" description="Acidic residues" evidence="6">
    <location>
        <begin position="256"/>
        <end position="265"/>
    </location>
</feature>
<name>A0AAV0MZ43_9ROSI</name>
<dbReference type="AlphaFoldDB" id="A0AAV0MZ43"/>
<dbReference type="InterPro" id="IPR011598">
    <property type="entry name" value="bHLH_dom"/>
</dbReference>
<evidence type="ECO:0000256" key="2">
    <source>
        <dbReference type="ARBA" id="ARBA00023015"/>
    </source>
</evidence>
<dbReference type="EMBL" id="CAMGYJ010000007">
    <property type="protein sequence ID" value="CAI0451528.1"/>
    <property type="molecule type" value="Genomic_DNA"/>
</dbReference>
<feature type="compositionally biased region" description="Low complexity" evidence="6">
    <location>
        <begin position="237"/>
        <end position="255"/>
    </location>
</feature>
<dbReference type="SUPFAM" id="SSF47459">
    <property type="entry name" value="HLH, helix-loop-helix DNA-binding domain"/>
    <property type="match status" value="1"/>
</dbReference>
<comment type="caution">
    <text evidence="8">The sequence shown here is derived from an EMBL/GenBank/DDBJ whole genome shotgun (WGS) entry which is preliminary data.</text>
</comment>
<keyword evidence="3" id="KW-0238">DNA-binding</keyword>
<feature type="compositionally biased region" description="Low complexity" evidence="6">
    <location>
        <begin position="128"/>
        <end position="159"/>
    </location>
</feature>
<organism evidence="8 9">
    <name type="scientific">Linum tenue</name>
    <dbReference type="NCBI Taxonomy" id="586396"/>
    <lineage>
        <taxon>Eukaryota</taxon>
        <taxon>Viridiplantae</taxon>
        <taxon>Streptophyta</taxon>
        <taxon>Embryophyta</taxon>
        <taxon>Tracheophyta</taxon>
        <taxon>Spermatophyta</taxon>
        <taxon>Magnoliopsida</taxon>
        <taxon>eudicotyledons</taxon>
        <taxon>Gunneridae</taxon>
        <taxon>Pentapetalae</taxon>
        <taxon>rosids</taxon>
        <taxon>fabids</taxon>
        <taxon>Malpighiales</taxon>
        <taxon>Linaceae</taxon>
        <taxon>Linum</taxon>
    </lineage>
</organism>
<evidence type="ECO:0000313" key="8">
    <source>
        <dbReference type="EMBL" id="CAI0451528.1"/>
    </source>
</evidence>
<dbReference type="Proteomes" id="UP001154282">
    <property type="component" value="Unassembled WGS sequence"/>
</dbReference>
<dbReference type="GO" id="GO:0046983">
    <property type="term" value="F:protein dimerization activity"/>
    <property type="evidence" value="ECO:0007669"/>
    <property type="project" value="InterPro"/>
</dbReference>
<keyword evidence="9" id="KW-1185">Reference proteome</keyword>
<accession>A0AAV0MZ43</accession>
<evidence type="ECO:0000259" key="7">
    <source>
        <dbReference type="PROSITE" id="PS50888"/>
    </source>
</evidence>
<evidence type="ECO:0000256" key="1">
    <source>
        <dbReference type="ARBA" id="ARBA00004123"/>
    </source>
</evidence>
<keyword evidence="5" id="KW-0539">Nucleus</keyword>
<evidence type="ECO:0000256" key="5">
    <source>
        <dbReference type="ARBA" id="ARBA00023242"/>
    </source>
</evidence>
<feature type="compositionally biased region" description="Low complexity" evidence="6">
    <location>
        <begin position="1"/>
        <end position="23"/>
    </location>
</feature>
<keyword evidence="2" id="KW-0805">Transcription regulation</keyword>
<reference evidence="8" key="1">
    <citation type="submission" date="2022-08" db="EMBL/GenBank/DDBJ databases">
        <authorList>
            <person name="Gutierrez-Valencia J."/>
        </authorList>
    </citation>
    <scope>NUCLEOTIDE SEQUENCE</scope>
</reference>
<dbReference type="InterPro" id="IPR036638">
    <property type="entry name" value="HLH_DNA-bd_sf"/>
</dbReference>
<evidence type="ECO:0000313" key="9">
    <source>
        <dbReference type="Proteomes" id="UP001154282"/>
    </source>
</evidence>
<proteinExistence type="predicted"/>
<feature type="region of interest" description="Disordered" evidence="6">
    <location>
        <begin position="107"/>
        <end position="165"/>
    </location>
</feature>
<dbReference type="FunFam" id="4.10.280.10:FF:000046">
    <property type="entry name" value="Transcription factor bHLH83"/>
    <property type="match status" value="1"/>
</dbReference>
<dbReference type="CDD" id="cd11454">
    <property type="entry name" value="bHLH_AtIND_like"/>
    <property type="match status" value="1"/>
</dbReference>
<comment type="subcellular location">
    <subcellularLocation>
        <location evidence="1">Nucleus</location>
    </subcellularLocation>
</comment>
<dbReference type="GO" id="GO:0003677">
    <property type="term" value="F:DNA binding"/>
    <property type="evidence" value="ECO:0007669"/>
    <property type="project" value="UniProtKB-KW"/>
</dbReference>
<evidence type="ECO:0000256" key="3">
    <source>
        <dbReference type="ARBA" id="ARBA00023125"/>
    </source>
</evidence>
<protein>
    <recommendedName>
        <fullName evidence="7">BHLH domain-containing protein</fullName>
    </recommendedName>
</protein>
<dbReference type="PROSITE" id="PS50888">
    <property type="entry name" value="BHLH"/>
    <property type="match status" value="1"/>
</dbReference>
<dbReference type="InterPro" id="IPR045843">
    <property type="entry name" value="IND-like"/>
</dbReference>
<dbReference type="GO" id="GO:0005634">
    <property type="term" value="C:nucleus"/>
    <property type="evidence" value="ECO:0007669"/>
    <property type="project" value="UniProtKB-SubCell"/>
</dbReference>
<feature type="region of interest" description="Disordered" evidence="6">
    <location>
        <begin position="236"/>
        <end position="265"/>
    </location>
</feature>